<dbReference type="Proteomes" id="UP001295684">
    <property type="component" value="Unassembled WGS sequence"/>
</dbReference>
<accession>A0AAD1USG6</accession>
<evidence type="ECO:0000313" key="2">
    <source>
        <dbReference type="Proteomes" id="UP001295684"/>
    </source>
</evidence>
<proteinExistence type="predicted"/>
<name>A0AAD1USG6_EUPCR</name>
<organism evidence="1 2">
    <name type="scientific">Euplotes crassus</name>
    <dbReference type="NCBI Taxonomy" id="5936"/>
    <lineage>
        <taxon>Eukaryota</taxon>
        <taxon>Sar</taxon>
        <taxon>Alveolata</taxon>
        <taxon>Ciliophora</taxon>
        <taxon>Intramacronucleata</taxon>
        <taxon>Spirotrichea</taxon>
        <taxon>Hypotrichia</taxon>
        <taxon>Euplotida</taxon>
        <taxon>Euplotidae</taxon>
        <taxon>Moneuplotes</taxon>
    </lineage>
</organism>
<evidence type="ECO:0000313" key="1">
    <source>
        <dbReference type="EMBL" id="CAI2370425.1"/>
    </source>
</evidence>
<keyword evidence="2" id="KW-1185">Reference proteome</keyword>
<sequence length="575" mass="66444">MSIFQLLNQFYSSMLYRSGECCIYNLQKSEDGQLSSPFGCRKKKHDIELMYCIIKNPNGGDQVLGKFCQTCYNKEFQGEIKQLISTLKSMEGSKIIKVSLYNEKVFTLQHRVIRHCKNKLRSSLACKNNKRKRKYQDILLEILEILNANSNHYRENYPDISGSNDYQARLEELLSTVKKLPKIEDYDDNVYFSTNAKGLTDFSDKVPYFDSKNDYIESEIVQRPEDFESPSKVIFEPADQSHSTDTYGGKSNSVIIEEEKGDVHPLKGLVRTSTIRKLVPTDLPYKQNFIDDSCKKLAQDFKSEIDYLVSNVSVEESTRVTEESTRSPILLIPEDLKLLDYNSMYPSLRFLVNNSLPNKKPEKSPKTIINNFMALFNKDLKESILSCLPKVDKHQHHPKFFLGILQKNPVIRNIVNLSLVAETCRAMKMPKKVFETLAFHLPTLEKDFDKIIEIISDFLRESLKAVKSLNANISKDCTPFKFIGGKRLKIEEGKYFCPTIEIFSAKTMTPEEVEQSEGTFIYRSEDSCYRTSFDYDDLNVSSLDQSTTSSPNRGKRSESQFYWEYPFALYDIREE</sequence>
<protein>
    <submittedName>
        <fullName evidence="1">Uncharacterized protein</fullName>
    </submittedName>
</protein>
<reference evidence="1" key="1">
    <citation type="submission" date="2023-07" db="EMBL/GenBank/DDBJ databases">
        <authorList>
            <consortium name="AG Swart"/>
            <person name="Singh M."/>
            <person name="Singh A."/>
            <person name="Seah K."/>
            <person name="Emmerich C."/>
        </authorList>
    </citation>
    <scope>NUCLEOTIDE SEQUENCE</scope>
    <source>
        <strain evidence="1">DP1</strain>
    </source>
</reference>
<gene>
    <name evidence="1" type="ORF">ECRASSUSDP1_LOCUS11737</name>
</gene>
<dbReference type="EMBL" id="CAMPGE010011603">
    <property type="protein sequence ID" value="CAI2370425.1"/>
    <property type="molecule type" value="Genomic_DNA"/>
</dbReference>
<comment type="caution">
    <text evidence="1">The sequence shown here is derived from an EMBL/GenBank/DDBJ whole genome shotgun (WGS) entry which is preliminary data.</text>
</comment>
<dbReference type="AlphaFoldDB" id="A0AAD1USG6"/>